<sequence>MVERFNIFVILLLAFVYYGDCCIGTQPRQYYYPSSQAGYNSTHYYDNNSRRWVPRNRMAGAENIDLGDQQNMQVIAEGSSGAGAAAAAASAASAASSGFRAAGAKAVDSSQPIVPYTNMKTLNGVNMYEFDSSTYNEEGGGPINQGHHLTCDFDQGHCCWANVPSPDDQLDWKVGTGNISTNNDMLMPMPGAYLFAHASKAAPSDEAQFASCSIACASSKIKVRVRYWQSKNVLLQVCQRESFPQSIEINPLLNCQELPSNNYMGYSEVVLPRASLIDIVFVASNFVGENNDVAVIDQIEVIYESNQNECDSNGKDSYNKKINEYKQKKINKNEKLEEEKVNSHFKSEPSPKYNPENSVITEEVDLSRFENSKSNGASFVVTEPKMTNEEKYGVDSLTTFCQRTKCGFEGTNTCSYTDVYTTQSIRGLTTRFATVSGQFMNRITGVKESAKGEYYAATFLYPREVAGLQVDIAPLRIERSLRFQYYEGTHGVQLKACCGTTENCNFSSDKFVTVDDRIWKIGKLDCPIGTERIIFLCENTRTNQGACAIDDIEVVATDSGLSLTTLGLC</sequence>
<dbReference type="PROSITE" id="PS50060">
    <property type="entry name" value="MAM_2"/>
    <property type="match status" value="1"/>
</dbReference>
<dbReference type="Gene3D" id="2.60.120.200">
    <property type="match status" value="1"/>
</dbReference>
<dbReference type="WBParaSite" id="PTRK_0000752600.1">
    <property type="protein sequence ID" value="PTRK_0000752600.1"/>
    <property type="gene ID" value="PTRK_0000752600"/>
</dbReference>
<feature type="domain" description="MAM" evidence="3">
    <location>
        <begin position="149"/>
        <end position="211"/>
    </location>
</feature>
<dbReference type="InterPro" id="IPR000998">
    <property type="entry name" value="MAM_dom"/>
</dbReference>
<evidence type="ECO:0000259" key="3">
    <source>
        <dbReference type="PROSITE" id="PS50060"/>
    </source>
</evidence>
<accession>A0A0N4ZHY1</accession>
<evidence type="ECO:0000313" key="5">
    <source>
        <dbReference type="WBParaSite" id="PTRK_0000752600.1"/>
    </source>
</evidence>
<keyword evidence="2" id="KW-0732">Signal</keyword>
<organism evidence="4 5">
    <name type="scientific">Parastrongyloides trichosuri</name>
    <name type="common">Possum-specific nematode worm</name>
    <dbReference type="NCBI Taxonomy" id="131310"/>
    <lineage>
        <taxon>Eukaryota</taxon>
        <taxon>Metazoa</taxon>
        <taxon>Ecdysozoa</taxon>
        <taxon>Nematoda</taxon>
        <taxon>Chromadorea</taxon>
        <taxon>Rhabditida</taxon>
        <taxon>Tylenchina</taxon>
        <taxon>Panagrolaimomorpha</taxon>
        <taxon>Strongyloidoidea</taxon>
        <taxon>Strongyloididae</taxon>
        <taxon>Parastrongyloides</taxon>
    </lineage>
</organism>
<feature type="region of interest" description="Disordered" evidence="1">
    <location>
        <begin position="336"/>
        <end position="356"/>
    </location>
</feature>
<feature type="signal peptide" evidence="2">
    <location>
        <begin position="1"/>
        <end position="21"/>
    </location>
</feature>
<dbReference type="STRING" id="131310.A0A0N4ZHY1"/>
<dbReference type="AlphaFoldDB" id="A0A0N4ZHY1"/>
<name>A0A0N4ZHY1_PARTI</name>
<evidence type="ECO:0000256" key="1">
    <source>
        <dbReference type="SAM" id="MobiDB-lite"/>
    </source>
</evidence>
<reference evidence="5" key="1">
    <citation type="submission" date="2017-02" db="UniProtKB">
        <authorList>
            <consortium name="WormBaseParasite"/>
        </authorList>
    </citation>
    <scope>IDENTIFICATION</scope>
</reference>
<dbReference type="InterPro" id="IPR013320">
    <property type="entry name" value="ConA-like_dom_sf"/>
</dbReference>
<feature type="chain" id="PRO_5005891743" evidence="2">
    <location>
        <begin position="22"/>
        <end position="569"/>
    </location>
</feature>
<dbReference type="GO" id="GO:0016020">
    <property type="term" value="C:membrane"/>
    <property type="evidence" value="ECO:0007669"/>
    <property type="project" value="InterPro"/>
</dbReference>
<keyword evidence="4" id="KW-1185">Reference proteome</keyword>
<feature type="compositionally biased region" description="Basic and acidic residues" evidence="1">
    <location>
        <begin position="336"/>
        <end position="349"/>
    </location>
</feature>
<proteinExistence type="predicted"/>
<evidence type="ECO:0000313" key="4">
    <source>
        <dbReference type="Proteomes" id="UP000038045"/>
    </source>
</evidence>
<protein>
    <submittedName>
        <fullName evidence="5">MAM domain-containing protein</fullName>
    </submittedName>
</protein>
<evidence type="ECO:0000256" key="2">
    <source>
        <dbReference type="SAM" id="SignalP"/>
    </source>
</evidence>
<dbReference type="Proteomes" id="UP000038045">
    <property type="component" value="Unplaced"/>
</dbReference>
<dbReference type="SUPFAM" id="SSF49899">
    <property type="entry name" value="Concanavalin A-like lectins/glucanases"/>
    <property type="match status" value="2"/>
</dbReference>